<dbReference type="Proteomes" id="UP000258309">
    <property type="component" value="Unassembled WGS sequence"/>
</dbReference>
<sequence>MAKARSILFLLLSAAFSAAQIQAPALPGAQRIGPSDRVYTGDQSSNTITVFNPYTNKLLGTITLGSERLSDDIGPQYVKAVNSHGLGFSRDGKYIVSISVTTNTVTVIRTLDNKIMSQTSVSRAPHEAFFTASNTTVWVACRGVSQVDIVDGLSGGIIGHVATDDGPSKVLFSPDGKTAYVNHIRANNLSIIDVASKTEVDKITGLPDTFSSDMMLSPDGTSIWLAHKMIGKVSVIDLITKKIVTVLDTGLETNHPNFAYIDGVLHGFVTVAALNETKIYRQPKASDVPVLVGAVRQSGVEPHGLWPSPDGTRMFVVNEHSDTIDVIDTATKKIVKTVAVGQESQALVYVVGAVISGDGTQNLGRQGLDMPPVENKIIPVRGTKDGSALLTVRQTNGLDMVQLIGRNLEVNTTYVMSASCHGCRGAQVPLMRFTGNPDKSDGCATAPQVLGFFLFMDVYDVNSVIIKPVVKRGGKR</sequence>
<name>A0A3E2HIC1_SCYLI</name>
<evidence type="ECO:0000313" key="4">
    <source>
        <dbReference type="Proteomes" id="UP000258309"/>
    </source>
</evidence>
<reference evidence="3 4" key="1">
    <citation type="submission" date="2018-05" db="EMBL/GenBank/DDBJ databases">
        <title>Draft genome sequence of Scytalidium lignicola DSM 105466, a ubiquitous saprotrophic fungus.</title>
        <authorList>
            <person name="Buettner E."/>
            <person name="Gebauer A.M."/>
            <person name="Hofrichter M."/>
            <person name="Liers C."/>
            <person name="Kellner H."/>
        </authorList>
    </citation>
    <scope>NUCLEOTIDE SEQUENCE [LARGE SCALE GENOMIC DNA]</scope>
    <source>
        <strain evidence="3 4">DSM 105466</strain>
    </source>
</reference>
<dbReference type="OMA" id="ITNHVNI"/>
<feature type="non-terminal residue" evidence="3">
    <location>
        <position position="476"/>
    </location>
</feature>
<dbReference type="InterPro" id="IPR015943">
    <property type="entry name" value="WD40/YVTN_repeat-like_dom_sf"/>
</dbReference>
<dbReference type="InterPro" id="IPR023827">
    <property type="entry name" value="Peptidase_S8_Asp-AS"/>
</dbReference>
<dbReference type="AlphaFoldDB" id="A0A3E2HIC1"/>
<feature type="non-terminal residue" evidence="3">
    <location>
        <position position="1"/>
    </location>
</feature>
<accession>A0A3E2HIC1</accession>
<keyword evidence="2" id="KW-0732">Signal</keyword>
<dbReference type="InterPro" id="IPR051200">
    <property type="entry name" value="Host-pathogen_enzymatic-act"/>
</dbReference>
<evidence type="ECO:0000313" key="3">
    <source>
        <dbReference type="EMBL" id="RFU33176.1"/>
    </source>
</evidence>
<dbReference type="InterPro" id="IPR011045">
    <property type="entry name" value="N2O_reductase_N"/>
</dbReference>
<keyword evidence="4" id="KW-1185">Reference proteome</keyword>
<dbReference type="EMBL" id="NCSJ02000040">
    <property type="protein sequence ID" value="RFU33176.1"/>
    <property type="molecule type" value="Genomic_DNA"/>
</dbReference>
<organism evidence="3 4">
    <name type="scientific">Scytalidium lignicola</name>
    <name type="common">Hyphomycete</name>
    <dbReference type="NCBI Taxonomy" id="5539"/>
    <lineage>
        <taxon>Eukaryota</taxon>
        <taxon>Fungi</taxon>
        <taxon>Dikarya</taxon>
        <taxon>Ascomycota</taxon>
        <taxon>Pezizomycotina</taxon>
        <taxon>Leotiomycetes</taxon>
        <taxon>Leotiomycetes incertae sedis</taxon>
        <taxon>Scytalidium</taxon>
    </lineage>
</organism>
<dbReference type="PANTHER" id="PTHR47197:SF3">
    <property type="entry name" value="DIHYDRO-HEME D1 DEHYDROGENASE"/>
    <property type="match status" value="1"/>
</dbReference>
<dbReference type="NCBIfam" id="TIGR02276">
    <property type="entry name" value="beta_rpt_yvtn"/>
    <property type="match status" value="1"/>
</dbReference>
<protein>
    <submittedName>
        <fullName evidence="3">Uncharacterized protein</fullName>
    </submittedName>
</protein>
<dbReference type="PROSITE" id="PS00136">
    <property type="entry name" value="SUBTILASE_ASP"/>
    <property type="match status" value="1"/>
</dbReference>
<dbReference type="Gene3D" id="2.130.10.10">
    <property type="entry name" value="YVTN repeat-like/Quinoprotein amine dehydrogenase"/>
    <property type="match status" value="2"/>
</dbReference>
<feature type="chain" id="PRO_5017832104" evidence="2">
    <location>
        <begin position="20"/>
        <end position="476"/>
    </location>
</feature>
<dbReference type="PANTHER" id="PTHR47197">
    <property type="entry name" value="PROTEIN NIRF"/>
    <property type="match status" value="1"/>
</dbReference>
<dbReference type="InterPro" id="IPR011964">
    <property type="entry name" value="YVTN_b-propeller_repeat"/>
</dbReference>
<keyword evidence="1" id="KW-0378">Hydrolase</keyword>
<feature type="signal peptide" evidence="2">
    <location>
        <begin position="1"/>
        <end position="19"/>
    </location>
</feature>
<comment type="caution">
    <text evidence="3">The sequence shown here is derived from an EMBL/GenBank/DDBJ whole genome shotgun (WGS) entry which is preliminary data.</text>
</comment>
<dbReference type="GO" id="GO:0016787">
    <property type="term" value="F:hydrolase activity"/>
    <property type="evidence" value="ECO:0007669"/>
    <property type="project" value="UniProtKB-KW"/>
</dbReference>
<proteinExistence type="predicted"/>
<evidence type="ECO:0000256" key="2">
    <source>
        <dbReference type="SAM" id="SignalP"/>
    </source>
</evidence>
<evidence type="ECO:0000256" key="1">
    <source>
        <dbReference type="ARBA" id="ARBA00022801"/>
    </source>
</evidence>
<dbReference type="OrthoDB" id="10044505at2759"/>
<gene>
    <name evidence="3" type="ORF">B7463_g3203</name>
</gene>
<dbReference type="SUPFAM" id="SSF50974">
    <property type="entry name" value="Nitrous oxide reductase, N-terminal domain"/>
    <property type="match status" value="1"/>
</dbReference>